<reference evidence="14 15" key="1">
    <citation type="submission" date="2015-09" db="EMBL/GenBank/DDBJ databases">
        <title>Heavy metals and arsenic resistance mechanisms in polyextremophilic archaea of the family Ferroplasmaceae.</title>
        <authorList>
            <person name="Bulaev A.G."/>
            <person name="Kanygina A.V."/>
        </authorList>
    </citation>
    <scope>NUCLEOTIDE SEQUENCE [LARGE SCALE GENOMIC DNA]</scope>
    <source>
        <strain evidence="14 15">BH2</strain>
    </source>
</reference>
<dbReference type="Gene3D" id="3.30.56.10">
    <property type="match status" value="1"/>
</dbReference>
<comment type="caution">
    <text evidence="14">The sequence shown here is derived from an EMBL/GenBank/DDBJ whole genome shotgun (WGS) entry which is preliminary data.</text>
</comment>
<dbReference type="GO" id="GO:0000287">
    <property type="term" value="F:magnesium ion binding"/>
    <property type="evidence" value="ECO:0007669"/>
    <property type="project" value="InterPro"/>
</dbReference>
<dbReference type="GO" id="GO:0009328">
    <property type="term" value="C:phenylalanine-tRNA ligase complex"/>
    <property type="evidence" value="ECO:0007669"/>
    <property type="project" value="TreeGrafter"/>
</dbReference>
<evidence type="ECO:0000256" key="12">
    <source>
        <dbReference type="ARBA" id="ARBA00023146"/>
    </source>
</evidence>
<dbReference type="PANTHER" id="PTHR10947">
    <property type="entry name" value="PHENYLALANYL-TRNA SYNTHETASE BETA CHAIN AND LEUCINE-RICH REPEAT-CONTAINING PROTEIN 47"/>
    <property type="match status" value="1"/>
</dbReference>
<gene>
    <name evidence="14" type="ORF">AOG55_02195</name>
</gene>
<keyword evidence="6" id="KW-0436">Ligase</keyword>
<comment type="subcellular location">
    <subcellularLocation>
        <location evidence="2">Cytoplasm</location>
    </subcellularLocation>
</comment>
<evidence type="ECO:0000256" key="6">
    <source>
        <dbReference type="ARBA" id="ARBA00022598"/>
    </source>
</evidence>
<sequence>MVVIRESENELLSILGETYKNKLFDYANIIGYSIEEDGNEIRIEFNPDRPDLFSFFALKENMKIYYDNNFRIKGILGQSDIKLIPDNNVLKVRPYVLAFVASGGKIGKNVSHIIEYQERLHETIGKSRKKVAIGIHDLNKIKPNFKYTIIDSNKIKFTTYDGFTGTADEIIKNHEKGTEFSGLLPDKSKVPLILDSENDVMSMPPIINGIKSKITEDTERFFFDITGTDYNAVRNAFFLLAYEMSYLGYRIYSCDSGMGTKKMQELHNFDFREIKIKSKDIKNVMGFIPEDPIILLRKMGYRCEISADGYKINVPGNRIDVMGPADIVEDIAKSYGYDNIKETKLKTCGIGNPYAENENLDLIREIMTSINYQEIKTFVINSKSFYESFGYHGGVYVQNPKSLDFSVVRDRLLPGIMDFLVINKRRKLPFKIFEIGEVIDNTFQHTHLCTVYVNTTASYSDIFQVINYLNKRVNNYKLTVKQYSTGEIIPGRGGQVFINNEYVGLIGELNPDIITRFGLSVPVSFFEIDIGKMLSL</sequence>
<dbReference type="RefSeq" id="WP_055041163.1">
    <property type="nucleotide sequence ID" value="NZ_LKBH01000296.1"/>
</dbReference>
<evidence type="ECO:0000313" key="14">
    <source>
        <dbReference type="EMBL" id="KQB33740.1"/>
    </source>
</evidence>
<dbReference type="EMBL" id="LKBH01000296">
    <property type="protein sequence ID" value="KQB33740.1"/>
    <property type="molecule type" value="Genomic_DNA"/>
</dbReference>
<dbReference type="SMART" id="SM00873">
    <property type="entry name" value="B3_4"/>
    <property type="match status" value="1"/>
</dbReference>
<dbReference type="GO" id="GO:0003723">
    <property type="term" value="F:RNA binding"/>
    <property type="evidence" value="ECO:0007669"/>
    <property type="project" value="InterPro"/>
</dbReference>
<comment type="similarity">
    <text evidence="3">Belongs to the phenylalanyl-tRNA synthetase beta subunit family. Type 2 subfamily.</text>
</comment>
<dbReference type="InParanoid" id="A0A0N8VKH5"/>
<dbReference type="SUPFAM" id="SSF46955">
    <property type="entry name" value="Putative DNA-binding domain"/>
    <property type="match status" value="1"/>
</dbReference>
<dbReference type="EC" id="6.1.1.20" evidence="4"/>
<evidence type="ECO:0000256" key="4">
    <source>
        <dbReference type="ARBA" id="ARBA00012814"/>
    </source>
</evidence>
<evidence type="ECO:0000256" key="7">
    <source>
        <dbReference type="ARBA" id="ARBA00022723"/>
    </source>
</evidence>
<dbReference type="InterPro" id="IPR005147">
    <property type="entry name" value="tRNA_synthase_B5-dom"/>
</dbReference>
<dbReference type="GO" id="GO:0006432">
    <property type="term" value="P:phenylalanyl-tRNA aminoacylation"/>
    <property type="evidence" value="ECO:0007669"/>
    <property type="project" value="InterPro"/>
</dbReference>
<dbReference type="AlphaFoldDB" id="A0A0N8VKH5"/>
<evidence type="ECO:0000256" key="3">
    <source>
        <dbReference type="ARBA" id="ARBA00007438"/>
    </source>
</evidence>
<comment type="cofactor">
    <cofactor evidence="1">
        <name>Mg(2+)</name>
        <dbReference type="ChEBI" id="CHEBI:18420"/>
    </cofactor>
</comment>
<keyword evidence="11" id="KW-0648">Protein biosynthesis</keyword>
<dbReference type="InterPro" id="IPR020825">
    <property type="entry name" value="Phe-tRNA_synthase-like_B3/B4"/>
</dbReference>
<evidence type="ECO:0000256" key="10">
    <source>
        <dbReference type="ARBA" id="ARBA00022842"/>
    </source>
</evidence>
<dbReference type="InterPro" id="IPR045060">
    <property type="entry name" value="Phe-tRNA-ligase_IIc_bsu"/>
</dbReference>
<dbReference type="InterPro" id="IPR009061">
    <property type="entry name" value="DNA-bd_dom_put_sf"/>
</dbReference>
<dbReference type="GO" id="GO:0005524">
    <property type="term" value="F:ATP binding"/>
    <property type="evidence" value="ECO:0007669"/>
    <property type="project" value="UniProtKB-KW"/>
</dbReference>
<dbReference type="PANTHER" id="PTHR10947:SF0">
    <property type="entry name" value="PHENYLALANINE--TRNA LIGASE BETA SUBUNIT"/>
    <property type="match status" value="1"/>
</dbReference>
<accession>A0A0N8VKH5</accession>
<dbReference type="PROSITE" id="PS51483">
    <property type="entry name" value="B5"/>
    <property type="match status" value="1"/>
</dbReference>
<keyword evidence="9" id="KW-0067">ATP-binding</keyword>
<evidence type="ECO:0000256" key="1">
    <source>
        <dbReference type="ARBA" id="ARBA00001946"/>
    </source>
</evidence>
<proteinExistence type="inferred from homology"/>
<dbReference type="NCBIfam" id="TIGR00471">
    <property type="entry name" value="pheT_arch"/>
    <property type="match status" value="1"/>
</dbReference>
<keyword evidence="7" id="KW-0479">Metal-binding</keyword>
<dbReference type="Pfam" id="PF17759">
    <property type="entry name" value="tRNA_synthFbeta"/>
    <property type="match status" value="1"/>
</dbReference>
<name>A0A0N8VKH5_9ARCH</name>
<keyword evidence="5" id="KW-0963">Cytoplasm</keyword>
<dbReference type="SMART" id="SM00874">
    <property type="entry name" value="B5"/>
    <property type="match status" value="1"/>
</dbReference>
<dbReference type="FunCoup" id="A0A0N8VKH5">
    <property type="interactions" value="253"/>
</dbReference>
<dbReference type="GO" id="GO:0004826">
    <property type="term" value="F:phenylalanine-tRNA ligase activity"/>
    <property type="evidence" value="ECO:0007669"/>
    <property type="project" value="UniProtKB-EC"/>
</dbReference>
<evidence type="ECO:0000256" key="5">
    <source>
        <dbReference type="ARBA" id="ARBA00022490"/>
    </source>
</evidence>
<keyword evidence="15" id="KW-1185">Reference proteome</keyword>
<evidence type="ECO:0000256" key="8">
    <source>
        <dbReference type="ARBA" id="ARBA00022741"/>
    </source>
</evidence>
<dbReference type="Gene3D" id="3.50.40.10">
    <property type="entry name" value="Phenylalanyl-trna Synthetase, Chain B, domain 3"/>
    <property type="match status" value="1"/>
</dbReference>
<dbReference type="InterPro" id="IPR004531">
    <property type="entry name" value="Phe-tRNA-synth_IIc_bsu_arc_euk"/>
</dbReference>
<keyword evidence="12" id="KW-0030">Aminoacyl-tRNA synthetase</keyword>
<evidence type="ECO:0000256" key="2">
    <source>
        <dbReference type="ARBA" id="ARBA00004496"/>
    </source>
</evidence>
<protein>
    <recommendedName>
        <fullName evidence="4">phenylalanine--tRNA ligase</fullName>
        <ecNumber evidence="4">6.1.1.20</ecNumber>
    </recommendedName>
</protein>
<keyword evidence="8" id="KW-0547">Nucleotide-binding</keyword>
<dbReference type="SUPFAM" id="SSF55681">
    <property type="entry name" value="Class II aaRS and biotin synthetases"/>
    <property type="match status" value="1"/>
</dbReference>
<evidence type="ECO:0000256" key="9">
    <source>
        <dbReference type="ARBA" id="ARBA00022840"/>
    </source>
</evidence>
<evidence type="ECO:0000313" key="15">
    <source>
        <dbReference type="Proteomes" id="UP000050301"/>
    </source>
</evidence>
<dbReference type="InterPro" id="IPR045864">
    <property type="entry name" value="aa-tRNA-synth_II/BPL/LPL"/>
</dbReference>
<dbReference type="Pfam" id="PF03484">
    <property type="entry name" value="B5"/>
    <property type="match status" value="1"/>
</dbReference>
<dbReference type="Pfam" id="PF03483">
    <property type="entry name" value="B3_4"/>
    <property type="match status" value="1"/>
</dbReference>
<keyword evidence="10" id="KW-0460">Magnesium</keyword>
<feature type="domain" description="B5" evidence="13">
    <location>
        <begin position="269"/>
        <end position="342"/>
    </location>
</feature>
<evidence type="ECO:0000259" key="13">
    <source>
        <dbReference type="PROSITE" id="PS51483"/>
    </source>
</evidence>
<dbReference type="Gene3D" id="3.30.930.10">
    <property type="entry name" value="Bira Bifunctional Protein, Domain 2"/>
    <property type="match status" value="1"/>
</dbReference>
<evidence type="ECO:0000256" key="11">
    <source>
        <dbReference type="ARBA" id="ARBA00022917"/>
    </source>
</evidence>
<dbReference type="InterPro" id="IPR005146">
    <property type="entry name" value="B3/B4_tRNA-bd"/>
</dbReference>
<organism evidence="14 15">
    <name type="scientific">Acidiplasma cupricumulans</name>
    <dbReference type="NCBI Taxonomy" id="312540"/>
    <lineage>
        <taxon>Archaea</taxon>
        <taxon>Methanobacteriati</taxon>
        <taxon>Thermoplasmatota</taxon>
        <taxon>Thermoplasmata</taxon>
        <taxon>Thermoplasmatales</taxon>
        <taxon>Ferroplasmaceae</taxon>
        <taxon>Acidiplasma</taxon>
    </lineage>
</organism>
<dbReference type="InterPro" id="IPR041616">
    <property type="entry name" value="PheRS_beta_core"/>
</dbReference>
<dbReference type="Proteomes" id="UP000050301">
    <property type="component" value="Unassembled WGS sequence"/>
</dbReference>